<dbReference type="Proteomes" id="UP000193560">
    <property type="component" value="Unassembled WGS sequence"/>
</dbReference>
<dbReference type="STRING" id="90262.A0A1X2HRC1"/>
<accession>A0A1X2HRC1</accession>
<reference evidence="1 2" key="1">
    <citation type="submission" date="2016-07" db="EMBL/GenBank/DDBJ databases">
        <title>Pervasive Adenine N6-methylation of Active Genes in Fungi.</title>
        <authorList>
            <consortium name="DOE Joint Genome Institute"/>
            <person name="Mondo S.J."/>
            <person name="Dannebaum R.O."/>
            <person name="Kuo R.C."/>
            <person name="Labutti K."/>
            <person name="Haridas S."/>
            <person name="Kuo A."/>
            <person name="Salamov A."/>
            <person name="Ahrendt S.R."/>
            <person name="Lipzen A."/>
            <person name="Sullivan W."/>
            <person name="Andreopoulos W.B."/>
            <person name="Clum A."/>
            <person name="Lindquist E."/>
            <person name="Daum C."/>
            <person name="Ramamoorthy G.K."/>
            <person name="Gryganskyi A."/>
            <person name="Culley D."/>
            <person name="Magnuson J.K."/>
            <person name="James T.Y."/>
            <person name="O'Malley M.A."/>
            <person name="Stajich J.E."/>
            <person name="Spatafora J.W."/>
            <person name="Visel A."/>
            <person name="Grigoriev I.V."/>
        </authorList>
    </citation>
    <scope>NUCLEOTIDE SEQUENCE [LARGE SCALE GENOMIC DNA]</scope>
    <source>
        <strain evidence="1 2">NRRL 1336</strain>
    </source>
</reference>
<keyword evidence="2" id="KW-1185">Reference proteome</keyword>
<name>A0A1X2HRC1_9FUNG</name>
<sequence>MPIAAINSIRTLAPGQHGIHLQVKMLERLVMVETVKNGVSIQVSEYLVGDKSGCIMLKTPAKGTVYIKG</sequence>
<protein>
    <submittedName>
        <fullName evidence="1">Uncharacterized protein</fullName>
    </submittedName>
</protein>
<evidence type="ECO:0000313" key="1">
    <source>
        <dbReference type="EMBL" id="ORZ01901.1"/>
    </source>
</evidence>
<gene>
    <name evidence="1" type="ORF">BCR42DRAFT_201243</name>
</gene>
<proteinExistence type="predicted"/>
<evidence type="ECO:0000313" key="2">
    <source>
        <dbReference type="Proteomes" id="UP000193560"/>
    </source>
</evidence>
<comment type="caution">
    <text evidence="1">The sequence shown here is derived from an EMBL/GenBank/DDBJ whole genome shotgun (WGS) entry which is preliminary data.</text>
</comment>
<dbReference type="AlphaFoldDB" id="A0A1X2HRC1"/>
<organism evidence="1 2">
    <name type="scientific">Absidia repens</name>
    <dbReference type="NCBI Taxonomy" id="90262"/>
    <lineage>
        <taxon>Eukaryota</taxon>
        <taxon>Fungi</taxon>
        <taxon>Fungi incertae sedis</taxon>
        <taxon>Mucoromycota</taxon>
        <taxon>Mucoromycotina</taxon>
        <taxon>Mucoromycetes</taxon>
        <taxon>Mucorales</taxon>
        <taxon>Cunninghamellaceae</taxon>
        <taxon>Absidia</taxon>
    </lineage>
</organism>
<dbReference type="OrthoDB" id="2274046at2759"/>
<dbReference type="EMBL" id="MCGE01000056">
    <property type="protein sequence ID" value="ORZ01901.1"/>
    <property type="molecule type" value="Genomic_DNA"/>
</dbReference>